<reference evidence="2 3" key="1">
    <citation type="submission" date="2016-06" db="EMBL/GenBank/DDBJ databases">
        <authorList>
            <person name="Kjaerup R.B."/>
            <person name="Dalgaard T.S."/>
            <person name="Juul-Madsen H.R."/>
        </authorList>
    </citation>
    <scope>NUCLEOTIDE SEQUENCE [LARGE SCALE GENOMIC DNA]</scope>
    <source>
        <strain evidence="2 3">GCSL-Mp3</strain>
    </source>
</reference>
<evidence type="ECO:0000259" key="1">
    <source>
        <dbReference type="Pfam" id="PF01458"/>
    </source>
</evidence>
<dbReference type="PANTHER" id="PTHR43575:SF1">
    <property type="entry name" value="PROTEIN ABCI7, CHLOROPLASTIC"/>
    <property type="match status" value="1"/>
</dbReference>
<dbReference type="PANTHER" id="PTHR43575">
    <property type="entry name" value="PROTEIN ABCI7, CHLOROPLASTIC"/>
    <property type="match status" value="1"/>
</dbReference>
<dbReference type="InterPro" id="IPR000825">
    <property type="entry name" value="SUF_FeS_clus_asmbl_SufBD_core"/>
</dbReference>
<dbReference type="InterPro" id="IPR037284">
    <property type="entry name" value="SUF_FeS_clus_asmbl_SufBD_sf"/>
</dbReference>
<evidence type="ECO:0000313" key="3">
    <source>
        <dbReference type="Proteomes" id="UP000092247"/>
    </source>
</evidence>
<dbReference type="STRING" id="368603.AYY16_05510"/>
<dbReference type="Proteomes" id="UP000092247">
    <property type="component" value="Unassembled WGS sequence"/>
</dbReference>
<gene>
    <name evidence="2" type="ORF">AYY17_01730</name>
</gene>
<sequence>MAGLLTNSERALKRSQVSERNAAAMAQIDALIAQRQSPLSDNARHHWQLAQKTGFPAFRQEDWHYTSLDNLLAAEYQQRTGTIDALPAGVMTTLDAYRVVLVDGVFAPQWSDTDFGAYELRIADDRREFPAAVNGEIFLHLTESLAQSPLIIRVKPGVQAEKPLYIVNISIAGNDALNMNHSRYHLEIGANAAASVIEHFISSDSTSAHFTGTRLTAAIGENSDFRHLKLGFENAQAYHFAHNDLVIDANARVESTSFLLGGKLTRHHTSTQLNGEGVMLSMNSLVLPKNGEVADTRTYLEHNKGYCESRQRHKVIVMDNSKAVFNGMIKVAPHALKTDGQMTNNNLLLGKKAEVDTKPQLEIYADDVKCSHGATIGRIDEEQLFYLRARGIPEKEAKQMIILAFAAELTDSISDSVLNDVVMTRIRGALDQGDKERA</sequence>
<dbReference type="NCBIfam" id="NF008194">
    <property type="entry name" value="PRK10948.1"/>
    <property type="match status" value="1"/>
</dbReference>
<proteinExistence type="predicted"/>
<evidence type="ECO:0000313" key="2">
    <source>
        <dbReference type="EMBL" id="OBU11474.1"/>
    </source>
</evidence>
<dbReference type="NCBIfam" id="TIGR01981">
    <property type="entry name" value="sufD"/>
    <property type="match status" value="1"/>
</dbReference>
<dbReference type="Pfam" id="PF01458">
    <property type="entry name" value="SUFBD_core"/>
    <property type="match status" value="1"/>
</dbReference>
<name>A0A1B8HQI7_9GAMM</name>
<protein>
    <submittedName>
        <fullName evidence="2">FeS cluster assembly protein SufD</fullName>
    </submittedName>
</protein>
<comment type="caution">
    <text evidence="2">The sequence shown here is derived from an EMBL/GenBank/DDBJ whole genome shotgun (WGS) entry which is preliminary data.</text>
</comment>
<organism evidence="2 3">
    <name type="scientific">Morganella psychrotolerans</name>
    <dbReference type="NCBI Taxonomy" id="368603"/>
    <lineage>
        <taxon>Bacteria</taxon>
        <taxon>Pseudomonadati</taxon>
        <taxon>Pseudomonadota</taxon>
        <taxon>Gammaproteobacteria</taxon>
        <taxon>Enterobacterales</taxon>
        <taxon>Morganellaceae</taxon>
        <taxon>Morganella</taxon>
    </lineage>
</organism>
<dbReference type="InterPro" id="IPR011542">
    <property type="entry name" value="SUF_FeS_clus_asmbl_SufD"/>
</dbReference>
<feature type="domain" description="SUF system FeS cluster assembly SufBD core" evidence="1">
    <location>
        <begin position="176"/>
        <end position="405"/>
    </location>
</feature>
<dbReference type="EMBL" id="LZEX01000001">
    <property type="protein sequence ID" value="OBU11474.1"/>
    <property type="molecule type" value="Genomic_DNA"/>
</dbReference>
<dbReference type="GO" id="GO:0016226">
    <property type="term" value="P:iron-sulfur cluster assembly"/>
    <property type="evidence" value="ECO:0007669"/>
    <property type="project" value="InterPro"/>
</dbReference>
<dbReference type="RefSeq" id="WP_067420771.1">
    <property type="nucleotide sequence ID" value="NZ_LZEX01000001.1"/>
</dbReference>
<dbReference type="AlphaFoldDB" id="A0A1B8HQI7"/>
<accession>A0A1B8HQI7</accession>
<dbReference type="InterPro" id="IPR055346">
    <property type="entry name" value="Fe-S_cluster_assembly_SufBD"/>
</dbReference>
<dbReference type="SUPFAM" id="SSF101960">
    <property type="entry name" value="Stabilizer of iron transporter SufD"/>
    <property type="match status" value="1"/>
</dbReference>